<dbReference type="AlphaFoldDB" id="A0A1F8CTT5"/>
<comment type="similarity">
    <text evidence="1">Belongs to the peptidase M16 family.</text>
</comment>
<dbReference type="InterPro" id="IPR050361">
    <property type="entry name" value="MPP/UQCRC_Complex"/>
</dbReference>
<dbReference type="InterPro" id="IPR007863">
    <property type="entry name" value="Peptidase_M16_C"/>
</dbReference>
<reference evidence="4 5" key="1">
    <citation type="journal article" date="2016" name="Nat. Commun.">
        <title>Thousands of microbial genomes shed light on interconnected biogeochemical processes in an aquifer system.</title>
        <authorList>
            <person name="Anantharaman K."/>
            <person name="Brown C.T."/>
            <person name="Hug L.A."/>
            <person name="Sharon I."/>
            <person name="Castelle C.J."/>
            <person name="Probst A.J."/>
            <person name="Thomas B.C."/>
            <person name="Singh A."/>
            <person name="Wilkins M.J."/>
            <person name="Karaoz U."/>
            <person name="Brodie E.L."/>
            <person name="Williams K.H."/>
            <person name="Hubbard S.S."/>
            <person name="Banfield J.F."/>
        </authorList>
    </citation>
    <scope>NUCLEOTIDE SEQUENCE [LARGE SCALE GENOMIC DNA]</scope>
</reference>
<dbReference type="PANTHER" id="PTHR11851:SF49">
    <property type="entry name" value="MITOCHONDRIAL-PROCESSING PEPTIDASE SUBUNIT ALPHA"/>
    <property type="match status" value="1"/>
</dbReference>
<evidence type="ECO:0000313" key="4">
    <source>
        <dbReference type="EMBL" id="OGM79691.1"/>
    </source>
</evidence>
<gene>
    <name evidence="4" type="ORF">A2382_02105</name>
</gene>
<proteinExistence type="inferred from homology"/>
<organism evidence="4 5">
    <name type="scientific">Candidatus Woesebacteria bacterium RIFOXYB1_FULL_38_16</name>
    <dbReference type="NCBI Taxonomy" id="1802538"/>
    <lineage>
        <taxon>Bacteria</taxon>
        <taxon>Candidatus Woeseibacteriota</taxon>
    </lineage>
</organism>
<dbReference type="Pfam" id="PF05193">
    <property type="entry name" value="Peptidase_M16_C"/>
    <property type="match status" value="1"/>
</dbReference>
<evidence type="ECO:0008006" key="6">
    <source>
        <dbReference type="Google" id="ProtNLM"/>
    </source>
</evidence>
<dbReference type="PANTHER" id="PTHR11851">
    <property type="entry name" value="METALLOPROTEASE"/>
    <property type="match status" value="1"/>
</dbReference>
<dbReference type="GO" id="GO:0046872">
    <property type="term" value="F:metal ion binding"/>
    <property type="evidence" value="ECO:0007669"/>
    <property type="project" value="InterPro"/>
</dbReference>
<dbReference type="Pfam" id="PF00675">
    <property type="entry name" value="Peptidase_M16"/>
    <property type="match status" value="1"/>
</dbReference>
<sequence>MKPVKTTLFNNLRLLTIPMPNLESATITVWTKVGSRHETKKLGGISHFLEHIVFKGTKNYPTAKALSEAVDNFGGEINAGTGKEITNFYIKSRKTNIEKAFSILSDLVLHPLIKPDDIKRERGVILSEIAMYEDTPASKVWDLFENLIFTTTHPLGRDIIGTKDSVMAINEKDFQSYRKEHYHADNMLVTVAGGVNSSQIKELADKYFSTLTPKLKSTPQKFISTQTKPQLHFTNKKTDQTHLLVGFRTPEYHHKDRFAQGILATILGRGMSSRLFTEVREKRGLAYAIRTTNQYYEDTGYLVTYAGVDHPKVEDALKVILDQYQKLTSMETAGITKEELKKAKEFAKGHLALSLEDTDAVNNFFGNDELMLEVYETPAQVYQKIDAVTSEEVIMFAKKHFTKDRLNLAFIGPQTQVAKLEKLLYP</sequence>
<evidence type="ECO:0000256" key="1">
    <source>
        <dbReference type="ARBA" id="ARBA00007261"/>
    </source>
</evidence>
<dbReference type="STRING" id="1802538.A2382_02105"/>
<dbReference type="Proteomes" id="UP000178999">
    <property type="component" value="Unassembled WGS sequence"/>
</dbReference>
<dbReference type="InterPro" id="IPR011765">
    <property type="entry name" value="Pept_M16_N"/>
</dbReference>
<dbReference type="EMBL" id="MGHY01000009">
    <property type="protein sequence ID" value="OGM79691.1"/>
    <property type="molecule type" value="Genomic_DNA"/>
</dbReference>
<dbReference type="Gene3D" id="3.30.830.10">
    <property type="entry name" value="Metalloenzyme, LuxS/M16 peptidase-like"/>
    <property type="match status" value="2"/>
</dbReference>
<feature type="domain" description="Peptidase M16 C-terminal" evidence="3">
    <location>
        <begin position="169"/>
        <end position="345"/>
    </location>
</feature>
<dbReference type="InterPro" id="IPR011249">
    <property type="entry name" value="Metalloenz_LuxS/M16"/>
</dbReference>
<evidence type="ECO:0000259" key="2">
    <source>
        <dbReference type="Pfam" id="PF00675"/>
    </source>
</evidence>
<accession>A0A1F8CTT5</accession>
<evidence type="ECO:0000313" key="5">
    <source>
        <dbReference type="Proteomes" id="UP000178999"/>
    </source>
</evidence>
<name>A0A1F8CTT5_9BACT</name>
<evidence type="ECO:0000259" key="3">
    <source>
        <dbReference type="Pfam" id="PF05193"/>
    </source>
</evidence>
<dbReference type="SUPFAM" id="SSF63411">
    <property type="entry name" value="LuxS/MPP-like metallohydrolase"/>
    <property type="match status" value="2"/>
</dbReference>
<comment type="caution">
    <text evidence="4">The sequence shown here is derived from an EMBL/GenBank/DDBJ whole genome shotgun (WGS) entry which is preliminary data.</text>
</comment>
<protein>
    <recommendedName>
        <fullName evidence="6">Peptidase M16</fullName>
    </recommendedName>
</protein>
<feature type="domain" description="Peptidase M16 N-terminal" evidence="2">
    <location>
        <begin position="19"/>
        <end position="162"/>
    </location>
</feature>